<evidence type="ECO:0000313" key="1">
    <source>
        <dbReference type="EMBL" id="QPH00714.1"/>
    </source>
</evidence>
<dbReference type="GO" id="GO:0005737">
    <property type="term" value="C:cytoplasm"/>
    <property type="evidence" value="ECO:0007669"/>
    <property type="project" value="TreeGrafter"/>
</dbReference>
<evidence type="ECO:0000313" key="2">
    <source>
        <dbReference type="Proteomes" id="UP000594364"/>
    </source>
</evidence>
<keyword evidence="2" id="KW-1185">Reference proteome</keyword>
<reference evidence="1 2" key="1">
    <citation type="journal article" date="2018" name="PLoS Genet.">
        <title>Repeat elements organise 3D genome structure and mediate transcription in the filamentous fungus Epichloe festucae.</title>
        <authorList>
            <person name="Winter D.J."/>
            <person name="Ganley A.R.D."/>
            <person name="Young C.A."/>
            <person name="Liachko I."/>
            <person name="Schardl C.L."/>
            <person name="Dupont P.Y."/>
            <person name="Berry D."/>
            <person name="Ram A."/>
            <person name="Scott B."/>
            <person name="Cox M.P."/>
        </authorList>
    </citation>
    <scope>NUCLEOTIDE SEQUENCE [LARGE SCALE GENOMIC DNA]</scope>
    <source>
        <strain evidence="1 2">Fl1</strain>
    </source>
</reference>
<dbReference type="InterPro" id="IPR022036">
    <property type="entry name" value="DUF3605"/>
</dbReference>
<protein>
    <recommendedName>
        <fullName evidence="3">N-acetylglucosamine-induced protein 1</fullName>
    </recommendedName>
</protein>
<dbReference type="PANTHER" id="PTHR35020">
    <property type="entry name" value="N-ACETYLGLUCOSAMINE-INDUCED PROTEIN 1"/>
    <property type="match status" value="1"/>
</dbReference>
<dbReference type="Pfam" id="PF12239">
    <property type="entry name" value="DUF3605"/>
    <property type="match status" value="1"/>
</dbReference>
<sequence>MHGGQSSTHHVPLSSSCHHCDGSKTVSGIPYVASASSGMLDRKSNLRLVDSDSGLPTVAGGTHRGTHRGIRNFQSCLHVPSTDRRTHLQPRNPMSIQVVRHQTTSTTAHIPPVVRTMGSLDVIPFWQVNCPQAELTADCPPFLMGLSEKDQRIVGTPDSAFGILTWDEVAAIVQENRLELFQRVPSELRRYKAFTFKLARQYGSIAAFVLKERLRWQEPIQPRATPFQNVDDIKILWNDWPYGIDKRIVHLVVWTKFELKADSTTGDLTQQARTEIDDFVTRTFRSRVPAKHVMWFRNWAALKSIHAVEHFHVMMFDPDPDFIREITHGDVPQCDKADL</sequence>
<proteinExistence type="predicted"/>
<dbReference type="PANTHER" id="PTHR35020:SF4">
    <property type="entry name" value="N-ACETYLGLUCOSAMINE-INDUCED PROTEIN 1"/>
    <property type="match status" value="1"/>
</dbReference>
<dbReference type="EMBL" id="CP031387">
    <property type="protein sequence ID" value="QPH00714.1"/>
    <property type="molecule type" value="Genomic_DNA"/>
</dbReference>
<accession>A0A7S9KSE1</accession>
<organism evidence="1 2">
    <name type="scientific">Epichloe festucae (strain Fl1)</name>
    <dbReference type="NCBI Taxonomy" id="877507"/>
    <lineage>
        <taxon>Eukaryota</taxon>
        <taxon>Fungi</taxon>
        <taxon>Dikarya</taxon>
        <taxon>Ascomycota</taxon>
        <taxon>Pezizomycotina</taxon>
        <taxon>Sordariomycetes</taxon>
        <taxon>Hypocreomycetidae</taxon>
        <taxon>Hypocreales</taxon>
        <taxon>Clavicipitaceae</taxon>
        <taxon>Epichloe</taxon>
    </lineage>
</organism>
<gene>
    <name evidence="1" type="ORF">C2857_004629</name>
</gene>
<dbReference type="GO" id="GO:0006044">
    <property type="term" value="P:N-acetylglucosamine metabolic process"/>
    <property type="evidence" value="ECO:0007669"/>
    <property type="project" value="TreeGrafter"/>
</dbReference>
<dbReference type="AlphaFoldDB" id="A0A7S9KSE1"/>
<dbReference type="OrthoDB" id="10053431at2759"/>
<dbReference type="Proteomes" id="UP000594364">
    <property type="component" value="Chromosome 3"/>
</dbReference>
<name>A0A7S9KSE1_EPIFF</name>
<evidence type="ECO:0008006" key="3">
    <source>
        <dbReference type="Google" id="ProtNLM"/>
    </source>
</evidence>